<gene>
    <name evidence="2" type="ORF">DPMN_113798</name>
</gene>
<comment type="caution">
    <text evidence="2">The sequence shown here is derived from an EMBL/GenBank/DDBJ whole genome shotgun (WGS) entry which is preliminary data.</text>
</comment>
<feature type="region of interest" description="Disordered" evidence="1">
    <location>
        <begin position="51"/>
        <end position="125"/>
    </location>
</feature>
<reference evidence="2" key="2">
    <citation type="submission" date="2020-11" db="EMBL/GenBank/DDBJ databases">
        <authorList>
            <person name="McCartney M.A."/>
            <person name="Auch B."/>
            <person name="Kono T."/>
            <person name="Mallez S."/>
            <person name="Becker A."/>
            <person name="Gohl D.M."/>
            <person name="Silverstein K.A.T."/>
            <person name="Koren S."/>
            <person name="Bechman K.B."/>
            <person name="Herman A."/>
            <person name="Abrahante J.E."/>
            <person name="Garbe J."/>
        </authorList>
    </citation>
    <scope>NUCLEOTIDE SEQUENCE</scope>
    <source>
        <strain evidence="2">Duluth1</strain>
        <tissue evidence="2">Whole animal</tissue>
    </source>
</reference>
<organism evidence="2 3">
    <name type="scientific">Dreissena polymorpha</name>
    <name type="common">Zebra mussel</name>
    <name type="synonym">Mytilus polymorpha</name>
    <dbReference type="NCBI Taxonomy" id="45954"/>
    <lineage>
        <taxon>Eukaryota</taxon>
        <taxon>Metazoa</taxon>
        <taxon>Spiralia</taxon>
        <taxon>Lophotrochozoa</taxon>
        <taxon>Mollusca</taxon>
        <taxon>Bivalvia</taxon>
        <taxon>Autobranchia</taxon>
        <taxon>Heteroconchia</taxon>
        <taxon>Euheterodonta</taxon>
        <taxon>Imparidentia</taxon>
        <taxon>Neoheterodontei</taxon>
        <taxon>Myida</taxon>
        <taxon>Dreissenoidea</taxon>
        <taxon>Dreissenidae</taxon>
        <taxon>Dreissena</taxon>
    </lineage>
</organism>
<name>A0A9D4KIN5_DREPO</name>
<reference evidence="2" key="1">
    <citation type="journal article" date="2019" name="bioRxiv">
        <title>The Genome of the Zebra Mussel, Dreissena polymorpha: A Resource for Invasive Species Research.</title>
        <authorList>
            <person name="McCartney M.A."/>
            <person name="Auch B."/>
            <person name="Kono T."/>
            <person name="Mallez S."/>
            <person name="Zhang Y."/>
            <person name="Obille A."/>
            <person name="Becker A."/>
            <person name="Abrahante J.E."/>
            <person name="Garbe J."/>
            <person name="Badalamenti J.P."/>
            <person name="Herman A."/>
            <person name="Mangelson H."/>
            <person name="Liachko I."/>
            <person name="Sullivan S."/>
            <person name="Sone E.D."/>
            <person name="Koren S."/>
            <person name="Silverstein K.A.T."/>
            <person name="Beckman K.B."/>
            <person name="Gohl D.M."/>
        </authorList>
    </citation>
    <scope>NUCLEOTIDE SEQUENCE</scope>
    <source>
        <strain evidence="2">Duluth1</strain>
        <tissue evidence="2">Whole animal</tissue>
    </source>
</reference>
<dbReference type="Proteomes" id="UP000828390">
    <property type="component" value="Unassembled WGS sequence"/>
</dbReference>
<dbReference type="EMBL" id="JAIWYP010000004">
    <property type="protein sequence ID" value="KAH3840351.1"/>
    <property type="molecule type" value="Genomic_DNA"/>
</dbReference>
<dbReference type="AlphaFoldDB" id="A0A9D4KIN5"/>
<keyword evidence="3" id="KW-1185">Reference proteome</keyword>
<evidence type="ECO:0000256" key="1">
    <source>
        <dbReference type="SAM" id="MobiDB-lite"/>
    </source>
</evidence>
<sequence length="125" mass="14547">MARGECSQKKDNALMKGGCFDWHQDVDTIMELYDKTRLCMYLYVMNGRTRRSPPEVAASNRTLRHRRNVPQRPSILPSVSPAQPEDTITNFRQTTIGKTNQRQNRDRDKGNVRIPLPRAHKRPKE</sequence>
<feature type="compositionally biased region" description="Polar residues" evidence="1">
    <location>
        <begin position="86"/>
        <end position="102"/>
    </location>
</feature>
<evidence type="ECO:0000313" key="2">
    <source>
        <dbReference type="EMBL" id="KAH3840351.1"/>
    </source>
</evidence>
<protein>
    <submittedName>
        <fullName evidence="2">Uncharacterized protein</fullName>
    </submittedName>
</protein>
<accession>A0A9D4KIN5</accession>
<evidence type="ECO:0000313" key="3">
    <source>
        <dbReference type="Proteomes" id="UP000828390"/>
    </source>
</evidence>
<proteinExistence type="predicted"/>